<dbReference type="GO" id="GO:0005886">
    <property type="term" value="C:plasma membrane"/>
    <property type="evidence" value="ECO:0007669"/>
    <property type="project" value="TreeGrafter"/>
</dbReference>
<dbReference type="Gene3D" id="1.20.1250.20">
    <property type="entry name" value="MFS general substrate transporter like domains"/>
    <property type="match status" value="1"/>
</dbReference>
<dbReference type="GO" id="GO:0015244">
    <property type="term" value="F:fluconazole transmembrane transporter activity"/>
    <property type="evidence" value="ECO:0007669"/>
    <property type="project" value="TreeGrafter"/>
</dbReference>
<gene>
    <name evidence="8" type="ORF">OAory_01077970</name>
</gene>
<dbReference type="PROSITE" id="PS50850">
    <property type="entry name" value="MFS"/>
    <property type="match status" value="1"/>
</dbReference>
<feature type="transmembrane region" description="Helical" evidence="6">
    <location>
        <begin position="432"/>
        <end position="454"/>
    </location>
</feature>
<feature type="region of interest" description="Disordered" evidence="5">
    <location>
        <begin position="554"/>
        <end position="720"/>
    </location>
</feature>
<dbReference type="GO" id="GO:1990961">
    <property type="term" value="P:xenobiotic detoxification by transmembrane export across the plasma membrane"/>
    <property type="evidence" value="ECO:0007669"/>
    <property type="project" value="TreeGrafter"/>
</dbReference>
<dbReference type="eggNOG" id="ENOG502QYHN">
    <property type="taxonomic scope" value="Eukaryota"/>
</dbReference>
<dbReference type="InterPro" id="IPR020846">
    <property type="entry name" value="MFS_dom"/>
</dbReference>
<comment type="subcellular location">
    <subcellularLocation>
        <location evidence="1">Membrane</location>
        <topology evidence="1">Multi-pass membrane protein</topology>
    </subcellularLocation>
</comment>
<protein>
    <submittedName>
        <fullName evidence="8">Major facilitator superfamily MFS_1</fullName>
    </submittedName>
</protein>
<organism evidence="8 9">
    <name type="scientific">Aspergillus oryzae</name>
    <name type="common">Yellow koji mold</name>
    <dbReference type="NCBI Taxonomy" id="5062"/>
    <lineage>
        <taxon>Eukaryota</taxon>
        <taxon>Fungi</taxon>
        <taxon>Dikarya</taxon>
        <taxon>Ascomycota</taxon>
        <taxon>Pezizomycotina</taxon>
        <taxon>Eurotiomycetes</taxon>
        <taxon>Eurotiomycetidae</taxon>
        <taxon>Eurotiales</taxon>
        <taxon>Aspergillaceae</taxon>
        <taxon>Aspergillus</taxon>
        <taxon>Aspergillus subgen. Circumdati</taxon>
    </lineage>
</organism>
<evidence type="ECO:0000256" key="5">
    <source>
        <dbReference type="SAM" id="MobiDB-lite"/>
    </source>
</evidence>
<dbReference type="SUPFAM" id="SSF52047">
    <property type="entry name" value="RNI-like"/>
    <property type="match status" value="1"/>
</dbReference>
<feature type="compositionally biased region" description="Basic and acidic residues" evidence="5">
    <location>
        <begin position="610"/>
        <end position="624"/>
    </location>
</feature>
<evidence type="ECO:0000259" key="7">
    <source>
        <dbReference type="PROSITE" id="PS50850"/>
    </source>
</evidence>
<comment type="caution">
    <text evidence="8">The sequence shown here is derived from an EMBL/GenBank/DDBJ whole genome shotgun (WGS) entry which is preliminary data.</text>
</comment>
<evidence type="ECO:0000256" key="2">
    <source>
        <dbReference type="ARBA" id="ARBA00022692"/>
    </source>
</evidence>
<feature type="transmembrane region" description="Helical" evidence="6">
    <location>
        <begin position="167"/>
        <end position="196"/>
    </location>
</feature>
<feature type="transmembrane region" description="Helical" evidence="6">
    <location>
        <begin position="474"/>
        <end position="492"/>
    </location>
</feature>
<dbReference type="Proteomes" id="UP000190312">
    <property type="component" value="Unassembled WGS sequence"/>
</dbReference>
<dbReference type="SMART" id="SM00368">
    <property type="entry name" value="LRR_RI"/>
    <property type="match status" value="4"/>
</dbReference>
<dbReference type="Pfam" id="PF07690">
    <property type="entry name" value="MFS_1"/>
    <property type="match status" value="1"/>
</dbReference>
<feature type="transmembrane region" description="Helical" evidence="6">
    <location>
        <begin position="255"/>
        <end position="275"/>
    </location>
</feature>
<evidence type="ECO:0000256" key="6">
    <source>
        <dbReference type="SAM" id="Phobius"/>
    </source>
</evidence>
<feature type="compositionally biased region" description="Low complexity" evidence="5">
    <location>
        <begin position="650"/>
        <end position="671"/>
    </location>
</feature>
<feature type="region of interest" description="Disordered" evidence="5">
    <location>
        <begin position="1449"/>
        <end position="1483"/>
    </location>
</feature>
<feature type="transmembrane region" description="Helical" evidence="6">
    <location>
        <begin position="225"/>
        <end position="248"/>
    </location>
</feature>
<dbReference type="CDD" id="cd17323">
    <property type="entry name" value="MFS_Tpo1_MDR_like"/>
    <property type="match status" value="1"/>
</dbReference>
<feature type="transmembrane region" description="Helical" evidence="6">
    <location>
        <begin position="499"/>
        <end position="519"/>
    </location>
</feature>
<evidence type="ECO:0000256" key="1">
    <source>
        <dbReference type="ARBA" id="ARBA00004141"/>
    </source>
</evidence>
<feature type="compositionally biased region" description="Polar residues" evidence="5">
    <location>
        <begin position="625"/>
        <end position="636"/>
    </location>
</feature>
<dbReference type="InterPro" id="IPR036259">
    <property type="entry name" value="MFS_trans_sf"/>
</dbReference>
<feature type="compositionally biased region" description="Basic and acidic residues" evidence="5">
    <location>
        <begin position="695"/>
        <end position="706"/>
    </location>
</feature>
<evidence type="ECO:0000313" key="8">
    <source>
        <dbReference type="EMBL" id="OOO11327.1"/>
    </source>
</evidence>
<feature type="region of interest" description="Disordered" evidence="5">
    <location>
        <begin position="1705"/>
        <end position="1725"/>
    </location>
</feature>
<evidence type="ECO:0000256" key="3">
    <source>
        <dbReference type="ARBA" id="ARBA00022989"/>
    </source>
</evidence>
<feature type="region of interest" description="Disordered" evidence="5">
    <location>
        <begin position="1545"/>
        <end position="1576"/>
    </location>
</feature>
<feature type="compositionally biased region" description="Polar residues" evidence="5">
    <location>
        <begin position="1548"/>
        <end position="1557"/>
    </location>
</feature>
<dbReference type="VEuPathDB" id="FungiDB:AO090012000610"/>
<dbReference type="VEuPathDB" id="FungiDB:AO090012000612"/>
<evidence type="ECO:0000313" key="9">
    <source>
        <dbReference type="Proteomes" id="UP000190312"/>
    </source>
</evidence>
<feature type="transmembrane region" description="Helical" evidence="6">
    <location>
        <begin position="96"/>
        <end position="118"/>
    </location>
</feature>
<feature type="transmembrane region" description="Helical" evidence="6">
    <location>
        <begin position="366"/>
        <end position="385"/>
    </location>
</feature>
<feature type="region of interest" description="Disordered" evidence="5">
    <location>
        <begin position="785"/>
        <end position="931"/>
    </location>
</feature>
<keyword evidence="4 6" id="KW-0472">Membrane</keyword>
<feature type="transmembrane region" description="Helical" evidence="6">
    <location>
        <begin position="138"/>
        <end position="155"/>
    </location>
</feature>
<feature type="compositionally biased region" description="Basic and acidic residues" evidence="5">
    <location>
        <begin position="814"/>
        <end position="823"/>
    </location>
</feature>
<proteinExistence type="predicted"/>
<evidence type="ECO:0000256" key="4">
    <source>
        <dbReference type="ARBA" id="ARBA00023136"/>
    </source>
</evidence>
<sequence length="1725" mass="189378">MKSWIQGTILGDTIRLLLGSRWLSYPEDDPTFDIRQLKCASCLDGHSHRDLESGQETFRYAEKLSAATKTDKSLIIDWYTPDDPENPLNWSLGRKAWVIILISVYTFIVYCGSSIFIPSYEFMMHRYGVSLEVVQLTLAIYVVGYGVGPLIFSPLSEIARIGRNPPYVLSFILFVVVSIILAVIDNFPAIVVLRFLQGFFGSPSLASGGASIQDLFSLIDAPYGFISWVTGFYCGPALGPLLAAYAVTSDWRWPLWEIVLMGAPLLLVIVCLLPETSHETILHRRAQRLRRFHPAVLAPAETKRLDFKVILIDALIKPIEIAVKDPAIAYMCVYSALVYAIYYSFFEAFPITYGGIYQMPQTMLSLIYLSLIVGCALAAVLYAAYLKYIFIPRCHNGNPSQEDRLIPALAAVWLLTAGLFMFAWAARRSVHWIVPTIGIAIYSGSSFVVFQAIIVYVPLSYPRYVASLYAANDFIRSIIAAGFVMFARYMYLDLGIGKGVTVLAGLSVGGIFGMIFIYLKVMANPNQRYTHYEGILSHPPFGLASNARADNLSRCKSASSTHSDKPNIDTDPTVAPRTKGIPVERTSPPPPYEPPSPAAAPTPDAQKNAQRTEKEVRSDDKTTDGKSTGSSPNPQKSAPKPIGRRNSWISTLSSKFSSGSTPPSQSSLKSQPTVKATSPVSKLDMHNPFGAAYSPKDRDDDRRDEPNPFTSTSPKGPSFLQNAFRKLSSSASGGSGKVATNGVICERRIMNIDQGRDRCKIPDLDQAKLRRVAFCVDVEIAGISRRESDDESSPANAKHRIVPDLNGKTKKPAKPKDKDEGSALKHPQTVLADKEKRNQDNTASGKQVGQPEATPSDGKVNGEAKEPTRKQEKKKRSEEERKERRERRRRQAEANGSIPLQLTADDDEDHPPAPLPGNPRSRTQSHPTTDPVRIYRRCCQLRETPVLKRIVDEISAPSSILAESPGTVGVLDLTNFPMTPQDMATFCDWLAVVPVRKVILEKCALTDDSVRSILAALLSTKTVEQMRQRRRRTGKSGSQAPAKEERNSVVEKLSLKDNPKIGKEGWRHICLFVHLSKSLKAIDLSGIPLPKTLITTHELNGQLPKTSCSTGSAVDVATLFSDSLSRRFGGDHLEELLLSECKPTTEEVKKICDAATTLGLRRLGFANNELNREGLEHVIRYLKSSKCEGLDLGGNPIRDHLDLITSAIEKETNLYALSLADCALTPTAISPLLQALARLPNLIFIDFSHNPELFSSQPDALVTFRRFLPKMPSLKRIHLADVNLSADHAIALAEVLPECPKLCHLSILENPAISALAAATDSSNQEEACAVYASLMAAVRVSRTIIAVEIEVPSAENNEVVKALASQIVAYSLQNLERGAIEGDLSVPGDPSGARETVPVPEILQHIVGHGGGDEVGDEDDEPAPDEDYVIGGTGVVKALGVCLGNLDHHMPGDQSGPPSGTTTPRHRKSRSYAAKRPRDMSKNLLESARNIRTRIQSALVREDRAGNDINYRRLQFLDFTLHRMIQRFEDEYPETRIIPQPVFATAPDSSSQNSGDDVTGGATFGTQPITDQGDECAIDDEDADQYALGISRASSMTSLHSRAMTSEEGHVHRLGQNLRRDFLNPSFNQGDGDSSLTLDDAHIAALREKLERLQGEQEHSHFDGVGADKTFEQLGTTVEELWAAHKQDAETFEKFKQSQIAAQINSGMRTSSSGNGAGSQNRQD</sequence>
<accession>A0A1S9DQK3</accession>
<feature type="transmembrane region" description="Helical" evidence="6">
    <location>
        <begin position="405"/>
        <end position="425"/>
    </location>
</feature>
<dbReference type="Gene3D" id="3.80.10.10">
    <property type="entry name" value="Ribonuclease Inhibitor"/>
    <property type="match status" value="2"/>
</dbReference>
<feature type="compositionally biased region" description="Polar residues" evidence="5">
    <location>
        <begin position="708"/>
        <end position="720"/>
    </location>
</feature>
<dbReference type="EMBL" id="MKZY01000003">
    <property type="protein sequence ID" value="OOO11327.1"/>
    <property type="molecule type" value="Genomic_DNA"/>
</dbReference>
<name>A0A1S9DQK3_ASPOZ</name>
<keyword evidence="2 6" id="KW-0812">Transmembrane</keyword>
<keyword evidence="3 6" id="KW-1133">Transmembrane helix</keyword>
<dbReference type="PANTHER" id="PTHR23502:SF23">
    <property type="entry name" value="FLUCONAZOLE RESISTANCE PROTEIN 1"/>
    <property type="match status" value="1"/>
</dbReference>
<dbReference type="InterPro" id="IPR032675">
    <property type="entry name" value="LRR_dom_sf"/>
</dbReference>
<feature type="compositionally biased region" description="Pro residues" evidence="5">
    <location>
        <begin position="587"/>
        <end position="600"/>
    </location>
</feature>
<dbReference type="PANTHER" id="PTHR23502">
    <property type="entry name" value="MAJOR FACILITATOR SUPERFAMILY"/>
    <property type="match status" value="1"/>
</dbReference>
<reference evidence="8 9" key="1">
    <citation type="submission" date="2016-10" db="EMBL/GenBank/DDBJ databases">
        <title>Genome sequencing of Aspergillus oryzae BCC7051.</title>
        <authorList>
            <person name="Thammarongtham C."/>
            <person name="Vorapreeda T."/>
            <person name="Nookaew I."/>
            <person name="Srisuk T."/>
            <person name="Land M."/>
            <person name="Jeennor S."/>
            <person name="Laoteng K."/>
        </authorList>
    </citation>
    <scope>NUCLEOTIDE SEQUENCE [LARGE SCALE GENOMIC DNA]</scope>
    <source>
        <strain evidence="8 9">BCC7051</strain>
    </source>
</reference>
<feature type="compositionally biased region" description="Basic and acidic residues" evidence="5">
    <location>
        <begin position="860"/>
        <end position="883"/>
    </location>
</feature>
<dbReference type="InterPro" id="IPR011701">
    <property type="entry name" value="MFS"/>
</dbReference>
<feature type="region of interest" description="Disordered" evidence="5">
    <location>
        <begin position="1025"/>
        <end position="1049"/>
    </location>
</feature>
<dbReference type="OrthoDB" id="8436363at2759"/>
<feature type="domain" description="Major facilitator superfamily (MFS) profile" evidence="7">
    <location>
        <begin position="98"/>
        <end position="522"/>
    </location>
</feature>
<dbReference type="SUPFAM" id="SSF103473">
    <property type="entry name" value="MFS general substrate transporter"/>
    <property type="match status" value="1"/>
</dbReference>
<feature type="compositionally biased region" description="Basic residues" evidence="5">
    <location>
        <begin position="1465"/>
        <end position="1476"/>
    </location>
</feature>